<dbReference type="EMBL" id="BPLR01005778">
    <property type="protein sequence ID" value="GIY04958.1"/>
    <property type="molecule type" value="Genomic_DNA"/>
</dbReference>
<comment type="caution">
    <text evidence="1">The sequence shown here is derived from an EMBL/GenBank/DDBJ whole genome shotgun (WGS) entry which is preliminary data.</text>
</comment>
<organism evidence="1 2">
    <name type="scientific">Caerostris extrusa</name>
    <name type="common">Bark spider</name>
    <name type="synonym">Caerostris bankana</name>
    <dbReference type="NCBI Taxonomy" id="172846"/>
    <lineage>
        <taxon>Eukaryota</taxon>
        <taxon>Metazoa</taxon>
        <taxon>Ecdysozoa</taxon>
        <taxon>Arthropoda</taxon>
        <taxon>Chelicerata</taxon>
        <taxon>Arachnida</taxon>
        <taxon>Araneae</taxon>
        <taxon>Araneomorphae</taxon>
        <taxon>Entelegynae</taxon>
        <taxon>Araneoidea</taxon>
        <taxon>Araneidae</taxon>
        <taxon>Caerostris</taxon>
    </lineage>
</organism>
<accession>A0AAV4Q4S9</accession>
<gene>
    <name evidence="1" type="ORF">CEXT_597271</name>
</gene>
<keyword evidence="2" id="KW-1185">Reference proteome</keyword>
<reference evidence="1 2" key="1">
    <citation type="submission" date="2021-06" db="EMBL/GenBank/DDBJ databases">
        <title>Caerostris extrusa draft genome.</title>
        <authorList>
            <person name="Kono N."/>
            <person name="Arakawa K."/>
        </authorList>
    </citation>
    <scope>NUCLEOTIDE SEQUENCE [LARGE SCALE GENOMIC DNA]</scope>
</reference>
<evidence type="ECO:0000313" key="2">
    <source>
        <dbReference type="Proteomes" id="UP001054945"/>
    </source>
</evidence>
<sequence length="142" mass="16221">MNRPSIRVQIHQLGSSIFNPHNANGPVRVRHSANQPADQSLPINSQQQKGFQTRHINLFHKSEKRKETNFRIKATRMERIEKGYYSKGRQNVVARCCCVGSKGMFPKATESVGHRDKPSPNTMVTRTWDMATMCACDTYTEE</sequence>
<protein>
    <submittedName>
        <fullName evidence="1">Uncharacterized protein</fullName>
    </submittedName>
</protein>
<dbReference type="AlphaFoldDB" id="A0AAV4Q4S9"/>
<proteinExistence type="predicted"/>
<evidence type="ECO:0000313" key="1">
    <source>
        <dbReference type="EMBL" id="GIY04958.1"/>
    </source>
</evidence>
<name>A0AAV4Q4S9_CAEEX</name>
<dbReference type="Proteomes" id="UP001054945">
    <property type="component" value="Unassembled WGS sequence"/>
</dbReference>